<comment type="similarity">
    <text evidence="2">Belongs to the multi antimicrobial extrusion (MATE) (TC 2.A.66.1) family.</text>
</comment>
<sequence>MALSSLGGVVVGLTDTLVIGHFSTDALAGVALGATLYELPINALLGGLLAYRILAPRIVGKDKSARSIEGLRRVMRGLAPWICGAFVALMTGSLALQQLGTGTHNPSLEAAGAYLLGRSPSVVAETVSAALVITLVGWGRLKTPVTVFLVTSGGNLLFDFVLVYGIEPFPRLGALGDGIASSIGAFAVLPWLAVRIRQETSGATAIVPKQIVEQEFDGWGRLTFPAVGSAALDYGGNIVFTLILALGGTAGLAGARVATNVHVLVFVLVSSLSSAGLYIVGREGIGVRALVSAPSDIRRVFVGVGLGLGALVAILAWPIAALASPDPAVQHVAAVLIFCVAALTPIAGWAYANVTILRVAKRTGFDFVSNTIAVWGVQIPVALIGCLLFHAPGAFAGLAGYWLCRALISQQQVRVCLERAESSAQPPRR</sequence>
<keyword evidence="8" id="KW-1185">Reference proteome</keyword>
<name>A0A6L9XSS0_9MICO</name>
<dbReference type="EMBL" id="JAAGWY010000001">
    <property type="protein sequence ID" value="NEN04452.1"/>
    <property type="molecule type" value="Genomic_DNA"/>
</dbReference>
<proteinExistence type="inferred from homology"/>
<organism evidence="7 8">
    <name type="scientific">Leifsonia tongyongensis</name>
    <dbReference type="NCBI Taxonomy" id="1268043"/>
    <lineage>
        <taxon>Bacteria</taxon>
        <taxon>Bacillati</taxon>
        <taxon>Actinomycetota</taxon>
        <taxon>Actinomycetes</taxon>
        <taxon>Micrococcales</taxon>
        <taxon>Microbacteriaceae</taxon>
        <taxon>Leifsonia</taxon>
    </lineage>
</organism>
<dbReference type="Proteomes" id="UP000474967">
    <property type="component" value="Unassembled WGS sequence"/>
</dbReference>
<keyword evidence="4" id="KW-0813">Transport</keyword>
<keyword evidence="6" id="KW-0472">Membrane</keyword>
<dbReference type="GO" id="GO:0042910">
    <property type="term" value="F:xenobiotic transmembrane transporter activity"/>
    <property type="evidence" value="ECO:0007669"/>
    <property type="project" value="InterPro"/>
</dbReference>
<feature type="transmembrane region" description="Helical" evidence="6">
    <location>
        <begin position="332"/>
        <end position="352"/>
    </location>
</feature>
<reference evidence="7 8" key="1">
    <citation type="journal article" date="2014" name="J. Microbiol.">
        <title>Diaminobutyricibacter tongyongensis gen. nov., sp. nov. and Homoserinibacter gongjuensis gen. nov., sp. nov. belong to the family Microbacteriaceae.</title>
        <authorList>
            <person name="Kim S.J."/>
            <person name="Ahn J.H."/>
            <person name="Weon H.Y."/>
            <person name="Hamada M."/>
            <person name="Suzuki K."/>
            <person name="Kwon S.W."/>
        </authorList>
    </citation>
    <scope>NUCLEOTIDE SEQUENCE [LARGE SCALE GENOMIC DNA]</scope>
    <source>
        <strain evidence="7 8">NBRC 108724</strain>
    </source>
</reference>
<keyword evidence="6" id="KW-0812">Transmembrane</keyword>
<dbReference type="PANTHER" id="PTHR43298">
    <property type="entry name" value="MULTIDRUG RESISTANCE PROTEIN NORM-RELATED"/>
    <property type="match status" value="1"/>
</dbReference>
<accession>A0A6L9XSS0</accession>
<comment type="caution">
    <text evidence="7">The sequence shown here is derived from an EMBL/GenBank/DDBJ whole genome shotgun (WGS) entry which is preliminary data.</text>
</comment>
<feature type="transmembrane region" description="Helical" evidence="6">
    <location>
        <begin position="30"/>
        <end position="54"/>
    </location>
</feature>
<dbReference type="PANTHER" id="PTHR43298:SF2">
    <property type="entry name" value="FMN_FAD EXPORTER YEEO-RELATED"/>
    <property type="match status" value="1"/>
</dbReference>
<comment type="function">
    <text evidence="1">Multidrug efflux pump.</text>
</comment>
<feature type="transmembrane region" description="Helical" evidence="6">
    <location>
        <begin position="372"/>
        <end position="403"/>
    </location>
</feature>
<dbReference type="InterPro" id="IPR002528">
    <property type="entry name" value="MATE_fam"/>
</dbReference>
<feature type="transmembrane region" description="Helical" evidence="6">
    <location>
        <begin position="261"/>
        <end position="280"/>
    </location>
</feature>
<dbReference type="InterPro" id="IPR050222">
    <property type="entry name" value="MATE_MdtK"/>
</dbReference>
<keyword evidence="6" id="KW-1133">Transmembrane helix</keyword>
<feature type="transmembrane region" description="Helical" evidence="6">
    <location>
        <begin position="145"/>
        <end position="166"/>
    </location>
</feature>
<feature type="transmembrane region" description="Helical" evidence="6">
    <location>
        <begin position="234"/>
        <end position="255"/>
    </location>
</feature>
<evidence type="ECO:0000256" key="3">
    <source>
        <dbReference type="ARBA" id="ARBA00020268"/>
    </source>
</evidence>
<evidence type="ECO:0000256" key="1">
    <source>
        <dbReference type="ARBA" id="ARBA00003408"/>
    </source>
</evidence>
<feature type="transmembrane region" description="Helical" evidence="6">
    <location>
        <begin position="172"/>
        <end position="194"/>
    </location>
</feature>
<feature type="transmembrane region" description="Helical" evidence="6">
    <location>
        <begin position="116"/>
        <end position="138"/>
    </location>
</feature>
<evidence type="ECO:0000256" key="4">
    <source>
        <dbReference type="ARBA" id="ARBA00022448"/>
    </source>
</evidence>
<dbReference type="Pfam" id="PF01554">
    <property type="entry name" value="MatE"/>
    <property type="match status" value="1"/>
</dbReference>
<dbReference type="GO" id="GO:0005886">
    <property type="term" value="C:plasma membrane"/>
    <property type="evidence" value="ECO:0007669"/>
    <property type="project" value="TreeGrafter"/>
</dbReference>
<gene>
    <name evidence="7" type="ORF">G3T36_01070</name>
</gene>
<protein>
    <recommendedName>
        <fullName evidence="3">Probable multidrug resistance protein NorM</fullName>
    </recommendedName>
    <alternativeName>
        <fullName evidence="5">Multidrug-efflux transporter</fullName>
    </alternativeName>
</protein>
<evidence type="ECO:0000256" key="6">
    <source>
        <dbReference type="SAM" id="Phobius"/>
    </source>
</evidence>
<evidence type="ECO:0000256" key="5">
    <source>
        <dbReference type="ARBA" id="ARBA00031636"/>
    </source>
</evidence>
<dbReference type="AlphaFoldDB" id="A0A6L9XSS0"/>
<evidence type="ECO:0000256" key="2">
    <source>
        <dbReference type="ARBA" id="ARBA00010199"/>
    </source>
</evidence>
<feature type="transmembrane region" description="Helical" evidence="6">
    <location>
        <begin position="300"/>
        <end position="320"/>
    </location>
</feature>
<dbReference type="GO" id="GO:0015297">
    <property type="term" value="F:antiporter activity"/>
    <property type="evidence" value="ECO:0007669"/>
    <property type="project" value="InterPro"/>
</dbReference>
<evidence type="ECO:0000313" key="8">
    <source>
        <dbReference type="Proteomes" id="UP000474967"/>
    </source>
</evidence>
<evidence type="ECO:0000313" key="7">
    <source>
        <dbReference type="EMBL" id="NEN04452.1"/>
    </source>
</evidence>
<feature type="transmembrane region" description="Helical" evidence="6">
    <location>
        <begin position="74"/>
        <end position="96"/>
    </location>
</feature>